<dbReference type="GO" id="GO:0004066">
    <property type="term" value="F:asparagine synthase (glutamine-hydrolyzing) activity"/>
    <property type="evidence" value="ECO:0007669"/>
    <property type="project" value="InterPro"/>
</dbReference>
<evidence type="ECO:0000256" key="3">
    <source>
        <dbReference type="ARBA" id="ARBA00022962"/>
    </source>
</evidence>
<dbReference type="KEGG" id="dpl:KGM_201280"/>
<evidence type="ECO:0000256" key="2">
    <source>
        <dbReference type="ARBA" id="ARBA00022888"/>
    </source>
</evidence>
<dbReference type="InterPro" id="IPR017932">
    <property type="entry name" value="GATase_2_dom"/>
</dbReference>
<gene>
    <name evidence="4" type="ORF">KGM_201280</name>
</gene>
<dbReference type="eggNOG" id="KOG0573">
    <property type="taxonomic scope" value="Eukaryota"/>
</dbReference>
<dbReference type="AlphaFoldDB" id="A0A212FFB5"/>
<name>A0A212FFB5_DANPL</name>
<keyword evidence="5" id="KW-1185">Reference proteome</keyword>
<comment type="caution">
    <text evidence="4">The sequence shown here is derived from an EMBL/GenBank/DDBJ whole genome shotgun (WGS) entry which is preliminary data.</text>
</comment>
<keyword evidence="1" id="KW-0028">Amino-acid biosynthesis</keyword>
<dbReference type="Gene3D" id="3.60.20.10">
    <property type="entry name" value="Glutamine Phosphoribosylpyrophosphate, subunit 1, domain 1"/>
    <property type="match status" value="1"/>
</dbReference>
<dbReference type="FunCoup" id="A0A212FFB5">
    <property type="interactions" value="1252"/>
</dbReference>
<dbReference type="Pfam" id="PF13537">
    <property type="entry name" value="GATase_7"/>
    <property type="match status" value="1"/>
</dbReference>
<dbReference type="InterPro" id="IPR001962">
    <property type="entry name" value="Asn_synthase"/>
</dbReference>
<evidence type="ECO:0000313" key="4">
    <source>
        <dbReference type="EMBL" id="OWR52435.1"/>
    </source>
</evidence>
<sequence length="525" mass="60331">MNELDIEINKNFRLFMCGCVLWMQGKKPIKQPLESDTGILLFNGDIFNSTWGEDSDTEALLNIFDNAMSTDHLRAQLKALKGPFSLIYYNKHTKIMYFVRDRIGRNSLLFHKSENSYVLSNILSRKYLCSEIPASHIYEMDINKKSINLHSWETCENSQTISLDDWIQSCQDRQSLPDEDFCFDYESSLDLNEKDSVITHIENASLNHKNKQHIFESLLDNEVILNTVKNICKLLGRSVQVRVQTQPNKCKSCISNEETYCEHCTTGILFSGGLDCTILAFLADKFLPKKQPIDLINVAFKSKDSTSYDVPDRITGRQSYQELQRLCPDRLWVFHEVNVPKEQLEEYQSLIIGDLVYPRKTILDESLGSALWFAAGAGSLSHCRILLLGSGADELFGGYVRHRNAYKRQGWVGLSKELLLDWKRISFRNLARDNRVICDHGRQPRMPYLDEDLVEYVLNLKPWLKCYPSETLPCGIGDKLILRLVAFQLGFVNVTFLPKRALQFGSRIANKKEKGNDISKTFMNT</sequence>
<organism evidence="4 5">
    <name type="scientific">Danaus plexippus plexippus</name>
    <dbReference type="NCBI Taxonomy" id="278856"/>
    <lineage>
        <taxon>Eukaryota</taxon>
        <taxon>Metazoa</taxon>
        <taxon>Ecdysozoa</taxon>
        <taxon>Arthropoda</taxon>
        <taxon>Hexapoda</taxon>
        <taxon>Insecta</taxon>
        <taxon>Pterygota</taxon>
        <taxon>Neoptera</taxon>
        <taxon>Endopterygota</taxon>
        <taxon>Lepidoptera</taxon>
        <taxon>Glossata</taxon>
        <taxon>Ditrysia</taxon>
        <taxon>Papilionoidea</taxon>
        <taxon>Nymphalidae</taxon>
        <taxon>Danainae</taxon>
        <taxon>Danaini</taxon>
        <taxon>Danaina</taxon>
        <taxon>Danaus</taxon>
        <taxon>Danaus</taxon>
    </lineage>
</organism>
<accession>A0A212FFB5</accession>
<dbReference type="EMBL" id="AGBW02008830">
    <property type="protein sequence ID" value="OWR52435.1"/>
    <property type="molecule type" value="Genomic_DNA"/>
</dbReference>
<dbReference type="Pfam" id="PF00733">
    <property type="entry name" value="Asn_synthase"/>
    <property type="match status" value="1"/>
</dbReference>
<dbReference type="CDD" id="cd01991">
    <property type="entry name" value="Asn_synthase_B_C"/>
    <property type="match status" value="1"/>
</dbReference>
<dbReference type="PANTHER" id="PTHR45937">
    <property type="entry name" value="ASPARAGINE SYNTHETASE DOMAIN-CONTAINING PROTEIN 1"/>
    <property type="match status" value="1"/>
</dbReference>
<reference evidence="4 5" key="1">
    <citation type="journal article" date="2011" name="Cell">
        <title>The monarch butterfly genome yields insights into long-distance migration.</title>
        <authorList>
            <person name="Zhan S."/>
            <person name="Merlin C."/>
            <person name="Boore J.L."/>
            <person name="Reppert S.M."/>
        </authorList>
    </citation>
    <scope>NUCLEOTIDE SEQUENCE [LARGE SCALE GENOMIC DNA]</scope>
    <source>
        <strain evidence="4">F-2</strain>
    </source>
</reference>
<proteinExistence type="predicted"/>
<dbReference type="InterPro" id="IPR014729">
    <property type="entry name" value="Rossmann-like_a/b/a_fold"/>
</dbReference>
<dbReference type="GO" id="GO:0006529">
    <property type="term" value="P:asparagine biosynthetic process"/>
    <property type="evidence" value="ECO:0007669"/>
    <property type="project" value="UniProtKB-KW"/>
</dbReference>
<protein>
    <submittedName>
        <fullName evidence="4">Asparagine synthetase domain-containing protein 1</fullName>
    </submittedName>
</protein>
<evidence type="ECO:0000256" key="1">
    <source>
        <dbReference type="ARBA" id="ARBA00022605"/>
    </source>
</evidence>
<dbReference type="InterPro" id="IPR051857">
    <property type="entry name" value="Asn_synthetase_domain"/>
</dbReference>
<dbReference type="SUPFAM" id="SSF56235">
    <property type="entry name" value="N-terminal nucleophile aminohydrolases (Ntn hydrolases)"/>
    <property type="match status" value="1"/>
</dbReference>
<evidence type="ECO:0000313" key="5">
    <source>
        <dbReference type="Proteomes" id="UP000007151"/>
    </source>
</evidence>
<dbReference type="InterPro" id="IPR029055">
    <property type="entry name" value="Ntn_hydrolases_N"/>
</dbReference>
<keyword evidence="3" id="KW-0315">Glutamine amidotransferase</keyword>
<dbReference type="Gene3D" id="3.40.50.620">
    <property type="entry name" value="HUPs"/>
    <property type="match status" value="1"/>
</dbReference>
<dbReference type="SUPFAM" id="SSF52402">
    <property type="entry name" value="Adenine nucleotide alpha hydrolases-like"/>
    <property type="match status" value="1"/>
</dbReference>
<dbReference type="STRING" id="278856.A0A212FFB5"/>
<keyword evidence="2" id="KW-0061">Asparagine biosynthesis</keyword>
<dbReference type="Proteomes" id="UP000007151">
    <property type="component" value="Unassembled WGS sequence"/>
</dbReference>
<dbReference type="PANTHER" id="PTHR45937:SF1">
    <property type="entry name" value="ASPARAGINE SYNTHETASE DOMAIN-CONTAINING PROTEIN 1"/>
    <property type="match status" value="1"/>
</dbReference>